<name>A0A9W7BAA7_9STRA</name>
<gene>
    <name evidence="3" type="ORF">TL16_g09793</name>
</gene>
<reference evidence="4" key="1">
    <citation type="journal article" date="2023" name="Commun. Biol.">
        <title>Genome analysis of Parmales, the sister group of diatoms, reveals the evolutionary specialization of diatoms from phago-mixotrophs to photoautotrophs.</title>
        <authorList>
            <person name="Ban H."/>
            <person name="Sato S."/>
            <person name="Yoshikawa S."/>
            <person name="Yamada K."/>
            <person name="Nakamura Y."/>
            <person name="Ichinomiya M."/>
            <person name="Sato N."/>
            <person name="Blanc-Mathieu R."/>
            <person name="Endo H."/>
            <person name="Kuwata A."/>
            <person name="Ogata H."/>
        </authorList>
    </citation>
    <scope>NUCLEOTIDE SEQUENCE [LARGE SCALE GENOMIC DNA]</scope>
</reference>
<proteinExistence type="inferred from homology"/>
<dbReference type="Proteomes" id="UP001162640">
    <property type="component" value="Unassembled WGS sequence"/>
</dbReference>
<comment type="similarity">
    <text evidence="1">Belongs to the histidine acid phosphatase family.</text>
</comment>
<accession>A0A9W7BAA7</accession>
<dbReference type="InterPro" id="IPR050645">
    <property type="entry name" value="Histidine_acid_phosphatase"/>
</dbReference>
<dbReference type="Pfam" id="PF00328">
    <property type="entry name" value="His_Phos_2"/>
    <property type="match status" value="1"/>
</dbReference>
<evidence type="ECO:0000256" key="2">
    <source>
        <dbReference type="ARBA" id="ARBA00022801"/>
    </source>
</evidence>
<dbReference type="InterPro" id="IPR000560">
    <property type="entry name" value="His_Pase_clade-2"/>
</dbReference>
<dbReference type="InterPro" id="IPR029033">
    <property type="entry name" value="His_PPase_superfam"/>
</dbReference>
<evidence type="ECO:0000313" key="3">
    <source>
        <dbReference type="EMBL" id="GMH84037.1"/>
    </source>
</evidence>
<dbReference type="AlphaFoldDB" id="A0A9W7BAA7"/>
<organism evidence="3 4">
    <name type="scientific">Triparma laevis f. inornata</name>
    <dbReference type="NCBI Taxonomy" id="1714386"/>
    <lineage>
        <taxon>Eukaryota</taxon>
        <taxon>Sar</taxon>
        <taxon>Stramenopiles</taxon>
        <taxon>Ochrophyta</taxon>
        <taxon>Bolidophyceae</taxon>
        <taxon>Parmales</taxon>
        <taxon>Triparmaceae</taxon>
        <taxon>Triparma</taxon>
    </lineage>
</organism>
<dbReference type="PANTHER" id="PTHR11567:SF110">
    <property type="entry name" value="2-PHOSPHOXYLOSE PHOSPHATASE 1"/>
    <property type="match status" value="1"/>
</dbReference>
<dbReference type="SUPFAM" id="SSF53254">
    <property type="entry name" value="Phosphoglycerate mutase-like"/>
    <property type="match status" value="1"/>
</dbReference>
<dbReference type="PANTHER" id="PTHR11567">
    <property type="entry name" value="ACID PHOSPHATASE-RELATED"/>
    <property type="match status" value="1"/>
</dbReference>
<evidence type="ECO:0000256" key="1">
    <source>
        <dbReference type="ARBA" id="ARBA00005375"/>
    </source>
</evidence>
<dbReference type="Gene3D" id="3.40.50.1240">
    <property type="entry name" value="Phosphoglycerate mutase-like"/>
    <property type="match status" value="1"/>
</dbReference>
<keyword evidence="2" id="KW-0378">Hydrolase</keyword>
<dbReference type="EMBL" id="BLQM01000338">
    <property type="protein sequence ID" value="GMH84037.1"/>
    <property type="molecule type" value="Genomic_DNA"/>
</dbReference>
<sequence length="358" mass="41306">MRRSFALRTSTRTCSTSPQPDRVYVFHRHGDRAPSSSIVLDSNVTEIELEKQFWSSQIYKPPSLPPNVTLNLHSTLLTSLSSLHSPPTLSKLNDTSNPPFGYLTTLGSSQLKTLGSKISSKYPNHTLNYTSTNYLRTILSALSLLQGSGIKNVELKIPRNEECKLNAYDRNPDLLRSLIKEVSADPKFQSLDKEATSKIPSLLTNFKCKNDKGRIDWIHLLDHFQCRYSHSRSYTDIEEKWVKEFEEEVEIARGHLEERFEFYYKDDEVLHEIATPMLKELLHPHAKNTLHIYSSHDVTLLGILYHLLSPTETLKWPDYGSYIIFEVYEDKVVCEFNGETVWEGGREEFKAICERFDR</sequence>
<protein>
    <recommendedName>
        <fullName evidence="5">Histidine phosphatase superfamily</fullName>
    </recommendedName>
</protein>
<evidence type="ECO:0008006" key="5">
    <source>
        <dbReference type="Google" id="ProtNLM"/>
    </source>
</evidence>
<dbReference type="GO" id="GO:0016791">
    <property type="term" value="F:phosphatase activity"/>
    <property type="evidence" value="ECO:0007669"/>
    <property type="project" value="TreeGrafter"/>
</dbReference>
<comment type="caution">
    <text evidence="3">The sequence shown here is derived from an EMBL/GenBank/DDBJ whole genome shotgun (WGS) entry which is preliminary data.</text>
</comment>
<evidence type="ECO:0000313" key="4">
    <source>
        <dbReference type="Proteomes" id="UP001162640"/>
    </source>
</evidence>